<dbReference type="Proteomes" id="UP000245469">
    <property type="component" value="Unassembled WGS sequence"/>
</dbReference>
<feature type="transmembrane region" description="Helical" evidence="1">
    <location>
        <begin position="20"/>
        <end position="37"/>
    </location>
</feature>
<gene>
    <name evidence="3" type="ORF">BXY45_11270</name>
</gene>
<keyword evidence="1" id="KW-1133">Transmembrane helix</keyword>
<organism evidence="3 4">
    <name type="scientific">Quadrisphaera granulorum</name>
    <dbReference type="NCBI Taxonomy" id="317664"/>
    <lineage>
        <taxon>Bacteria</taxon>
        <taxon>Bacillati</taxon>
        <taxon>Actinomycetota</taxon>
        <taxon>Actinomycetes</taxon>
        <taxon>Kineosporiales</taxon>
        <taxon>Kineosporiaceae</taxon>
        <taxon>Quadrisphaera</taxon>
    </lineage>
</organism>
<dbReference type="AlphaFoldDB" id="A0A316A931"/>
<comment type="caution">
    <text evidence="3">The sequence shown here is derived from an EMBL/GenBank/DDBJ whole genome shotgun (WGS) entry which is preliminary data.</text>
</comment>
<feature type="domain" description="Methyltransferase type 11" evidence="2">
    <location>
        <begin position="92"/>
        <end position="200"/>
    </location>
</feature>
<dbReference type="PANTHER" id="PTHR45277">
    <property type="entry name" value="EXPRESSED PROTEIN"/>
    <property type="match status" value="1"/>
</dbReference>
<feature type="transmembrane region" description="Helical" evidence="1">
    <location>
        <begin position="49"/>
        <end position="66"/>
    </location>
</feature>
<dbReference type="GO" id="GO:0032259">
    <property type="term" value="P:methylation"/>
    <property type="evidence" value="ECO:0007669"/>
    <property type="project" value="UniProtKB-KW"/>
</dbReference>
<evidence type="ECO:0000313" key="4">
    <source>
        <dbReference type="Proteomes" id="UP000245469"/>
    </source>
</evidence>
<keyword evidence="1" id="KW-0472">Membrane</keyword>
<accession>A0A316A931</accession>
<dbReference type="CDD" id="cd02440">
    <property type="entry name" value="AdoMet_MTases"/>
    <property type="match status" value="1"/>
</dbReference>
<dbReference type="GO" id="GO:0008757">
    <property type="term" value="F:S-adenosylmethionine-dependent methyltransferase activity"/>
    <property type="evidence" value="ECO:0007669"/>
    <property type="project" value="InterPro"/>
</dbReference>
<evidence type="ECO:0000256" key="1">
    <source>
        <dbReference type="SAM" id="Phobius"/>
    </source>
</evidence>
<evidence type="ECO:0000259" key="2">
    <source>
        <dbReference type="Pfam" id="PF08241"/>
    </source>
</evidence>
<keyword evidence="3" id="KW-0489">Methyltransferase</keyword>
<name>A0A316A931_9ACTN</name>
<dbReference type="EMBL" id="QGDQ01000012">
    <property type="protein sequence ID" value="PWJ53500.1"/>
    <property type="molecule type" value="Genomic_DNA"/>
</dbReference>
<evidence type="ECO:0000313" key="3">
    <source>
        <dbReference type="EMBL" id="PWJ53500.1"/>
    </source>
</evidence>
<keyword evidence="3" id="KW-0808">Transferase</keyword>
<dbReference type="Pfam" id="PF08241">
    <property type="entry name" value="Methyltransf_11"/>
    <property type="match status" value="1"/>
</dbReference>
<dbReference type="SUPFAM" id="SSF53335">
    <property type="entry name" value="S-adenosyl-L-methionine-dependent methyltransferases"/>
    <property type="match status" value="1"/>
</dbReference>
<keyword evidence="1" id="KW-0812">Transmembrane</keyword>
<keyword evidence="4" id="KW-1185">Reference proteome</keyword>
<protein>
    <submittedName>
        <fullName evidence="3">Methyltransferase family protein</fullName>
    </submittedName>
</protein>
<dbReference type="InterPro" id="IPR013216">
    <property type="entry name" value="Methyltransf_11"/>
</dbReference>
<dbReference type="PANTHER" id="PTHR45277:SF1">
    <property type="entry name" value="EXPRESSED PROTEIN"/>
    <property type="match status" value="1"/>
</dbReference>
<sequence>MATCRPAGSYGIDAPAVPRLWVGLAAASAAAGAALAARVRRPWAQPLGTLLLLGALGNAAGAAVHLHTSVRGKFQLWSDLLDDGAPAPARVLDIGCGRGAVAIMTARRFPGAHVTGVDLWHTADQSGNSPDAAARNASAAAVTDRVRYVTADMRELPFSDASFELVTASLSIHNLPSPADRRRAVREVVRVLAPGGRVAIMDIQHTSEYADALREAGLDVEGPRDAGWRGWWTGPWMPTQVLRARA</sequence>
<reference evidence="3 4" key="1">
    <citation type="submission" date="2018-03" db="EMBL/GenBank/DDBJ databases">
        <title>Genomic Encyclopedia of Archaeal and Bacterial Type Strains, Phase II (KMG-II): from individual species to whole genera.</title>
        <authorList>
            <person name="Goeker M."/>
        </authorList>
    </citation>
    <scope>NUCLEOTIDE SEQUENCE [LARGE SCALE GENOMIC DNA]</scope>
    <source>
        <strain evidence="3 4">DSM 44889</strain>
    </source>
</reference>
<dbReference type="Gene3D" id="3.40.50.150">
    <property type="entry name" value="Vaccinia Virus protein VP39"/>
    <property type="match status" value="1"/>
</dbReference>
<dbReference type="InterPro" id="IPR029063">
    <property type="entry name" value="SAM-dependent_MTases_sf"/>
</dbReference>
<proteinExistence type="predicted"/>